<dbReference type="GO" id="GO:0016987">
    <property type="term" value="F:sigma factor activity"/>
    <property type="evidence" value="ECO:0007669"/>
    <property type="project" value="UniProtKB-KW"/>
</dbReference>
<evidence type="ECO:0000256" key="3">
    <source>
        <dbReference type="ARBA" id="ARBA00022679"/>
    </source>
</evidence>
<dbReference type="GO" id="GO:0000428">
    <property type="term" value="C:DNA-directed RNA polymerase complex"/>
    <property type="evidence" value="ECO:0007669"/>
    <property type="project" value="UniProtKB-KW"/>
</dbReference>
<dbReference type="Gene3D" id="1.10.10.1330">
    <property type="entry name" value="RNA polymerase sigma-54 factor, core-binding domain"/>
    <property type="match status" value="1"/>
</dbReference>
<keyword evidence="6" id="KW-0731">Sigma factor</keyword>
<dbReference type="AlphaFoldDB" id="A0A170ZUU2"/>
<dbReference type="OrthoDB" id="9814402at2"/>
<sequence length="482" mass="55472">MLKQQLAQKQQLKLLPQQLMLVKLLEATTVELDERVIQELESNPALEESAGEDSNNDSDNQDDFGSNQDNGDMDLGDYRNEDDIPDYKLIANNRSRDEKKEDIPFSADLTFHEFLQDQVGLRSLTEYERTLVEYIIGNIDNDGYLRRSTDDMSNDLLFQLGQDISEKDLNIAIACVQEFDPPGVCARSLQECLLLQLRREESDSEACRLAQVVIEKYFEEFARKNYQKIMSELGIKDEAMKQIVHEVLRLNPKPGNAWSTLLEKNKEIVVPDFIVENDNGVLIVTLNDRNQHSLRVNPDYQQMQQQLTSDKAVNRNVKEAAQYVKQQIESAEIFIDTLNRRNTTLLTTMRAIIELQRPFFLDGNEALLKPMILKDIAEITGFDLSTISRVSNSKYVQTEFGTFPLKYFFSQLVQTESGEEFSIHEVKNALQDIIENEDKKHPYSDEKLAELLTKEGFDIARRTVAKYRDQLGLPTAQLRKQI</sequence>
<keyword evidence="7" id="KW-0238">DNA-binding</keyword>
<reference evidence="13" key="1">
    <citation type="submission" date="2016-04" db="EMBL/GenBank/DDBJ databases">
        <title>Draft genome sequence of Paludibacter jiangxiensis strain NM7.</title>
        <authorList>
            <person name="Qiu Y."/>
            <person name="Matsuura N."/>
            <person name="Ohashi A."/>
            <person name="Tourlousse M.D."/>
            <person name="Sekiguchi Y."/>
        </authorList>
    </citation>
    <scope>NUCLEOTIDE SEQUENCE [LARGE SCALE GENOMIC DNA]</scope>
    <source>
        <strain evidence="13">NM7</strain>
    </source>
</reference>
<dbReference type="InterPro" id="IPR007634">
    <property type="entry name" value="RNA_pol_sigma_54_DNA-bd"/>
</dbReference>
<evidence type="ECO:0000256" key="7">
    <source>
        <dbReference type="ARBA" id="ARBA00023125"/>
    </source>
</evidence>
<dbReference type="Pfam" id="PF04552">
    <property type="entry name" value="Sigma54_DBD"/>
    <property type="match status" value="1"/>
</dbReference>
<dbReference type="PANTHER" id="PTHR32248:SF4">
    <property type="entry name" value="RNA POLYMERASE SIGMA-54 FACTOR"/>
    <property type="match status" value="1"/>
</dbReference>
<feature type="domain" description="RNA polymerase sigma factor 54 core-binding" evidence="11">
    <location>
        <begin position="108"/>
        <end position="300"/>
    </location>
</feature>
<gene>
    <name evidence="12" type="ORF">PJIAN_3340</name>
</gene>
<dbReference type="Gene3D" id="1.10.10.60">
    <property type="entry name" value="Homeodomain-like"/>
    <property type="match status" value="1"/>
</dbReference>
<dbReference type="GO" id="GO:0001216">
    <property type="term" value="F:DNA-binding transcription activator activity"/>
    <property type="evidence" value="ECO:0007669"/>
    <property type="project" value="InterPro"/>
</dbReference>
<evidence type="ECO:0000256" key="6">
    <source>
        <dbReference type="ARBA" id="ARBA00023082"/>
    </source>
</evidence>
<name>A0A170ZUU2_9BACT</name>
<evidence type="ECO:0000259" key="10">
    <source>
        <dbReference type="Pfam" id="PF04552"/>
    </source>
</evidence>
<dbReference type="NCBIfam" id="TIGR02395">
    <property type="entry name" value="rpoN_sigma"/>
    <property type="match status" value="1"/>
</dbReference>
<organism evidence="12 13">
    <name type="scientific">Paludibacter jiangxiensis</name>
    <dbReference type="NCBI Taxonomy" id="681398"/>
    <lineage>
        <taxon>Bacteria</taxon>
        <taxon>Pseudomonadati</taxon>
        <taxon>Bacteroidota</taxon>
        <taxon>Bacteroidia</taxon>
        <taxon>Bacteroidales</taxon>
        <taxon>Paludibacteraceae</taxon>
        <taxon>Paludibacter</taxon>
    </lineage>
</organism>
<keyword evidence="2" id="KW-0240">DNA-directed RNA polymerase</keyword>
<keyword evidence="8" id="KW-0804">Transcription</keyword>
<dbReference type="InterPro" id="IPR007046">
    <property type="entry name" value="RNA_pol_sigma_54_core-bd"/>
</dbReference>
<evidence type="ECO:0000256" key="4">
    <source>
        <dbReference type="ARBA" id="ARBA00022695"/>
    </source>
</evidence>
<dbReference type="InterPro" id="IPR000394">
    <property type="entry name" value="RNA_pol_sigma_54"/>
</dbReference>
<evidence type="ECO:0000256" key="2">
    <source>
        <dbReference type="ARBA" id="ARBA00022478"/>
    </source>
</evidence>
<evidence type="ECO:0000256" key="5">
    <source>
        <dbReference type="ARBA" id="ARBA00023015"/>
    </source>
</evidence>
<dbReference type="PIRSF" id="PIRSF000774">
    <property type="entry name" value="RpoN"/>
    <property type="match status" value="1"/>
</dbReference>
<dbReference type="Pfam" id="PF00309">
    <property type="entry name" value="Sigma54_AID"/>
    <property type="match status" value="1"/>
</dbReference>
<feature type="region of interest" description="Disordered" evidence="9">
    <location>
        <begin position="41"/>
        <end position="82"/>
    </location>
</feature>
<keyword evidence="4" id="KW-0548">Nucleotidyltransferase</keyword>
<evidence type="ECO:0000313" key="12">
    <source>
        <dbReference type="EMBL" id="GAT63028.1"/>
    </source>
</evidence>
<accession>A0A170ZUU2</accession>
<dbReference type="GO" id="GO:0003677">
    <property type="term" value="F:DNA binding"/>
    <property type="evidence" value="ECO:0007669"/>
    <property type="project" value="UniProtKB-KW"/>
</dbReference>
<dbReference type="PROSITE" id="PS00718">
    <property type="entry name" value="SIGMA54_2"/>
    <property type="match status" value="1"/>
</dbReference>
<dbReference type="RefSeq" id="WP_068703851.1">
    <property type="nucleotide sequence ID" value="NZ_BDCR01000003.1"/>
</dbReference>
<dbReference type="Pfam" id="PF04963">
    <property type="entry name" value="Sigma54_CBD"/>
    <property type="match status" value="1"/>
</dbReference>
<reference evidence="13" key="2">
    <citation type="journal article" date="2017" name="Genome Announc.">
        <title>Draft genome sequence of Paludibacter jiangxiensis NM7(T), a propionate-producing fermentative bacterium.</title>
        <authorList>
            <person name="Qiu Y.-L."/>
            <person name="Tourlousse D.M."/>
            <person name="Matsuura N."/>
            <person name="Ohashi A."/>
            <person name="Sekiguchi Y."/>
        </authorList>
    </citation>
    <scope>NUCLEOTIDE SEQUENCE [LARGE SCALE GENOMIC DNA]</scope>
    <source>
        <strain evidence="13">NM7</strain>
    </source>
</reference>
<evidence type="ECO:0000259" key="11">
    <source>
        <dbReference type="Pfam" id="PF04963"/>
    </source>
</evidence>
<feature type="compositionally biased region" description="Acidic residues" evidence="9">
    <location>
        <begin position="49"/>
        <end position="62"/>
    </location>
</feature>
<keyword evidence="13" id="KW-1185">Reference proteome</keyword>
<dbReference type="STRING" id="681398.PJIAN_3340"/>
<proteinExistence type="inferred from homology"/>
<comment type="similarity">
    <text evidence="1">Belongs to the sigma-54 factor family.</text>
</comment>
<dbReference type="Proteomes" id="UP000076586">
    <property type="component" value="Unassembled WGS sequence"/>
</dbReference>
<protein>
    <submittedName>
        <fullName evidence="12">RNA polymerase sigma-54 factor</fullName>
    </submittedName>
</protein>
<dbReference type="PROSITE" id="PS50044">
    <property type="entry name" value="SIGMA54_3"/>
    <property type="match status" value="1"/>
</dbReference>
<evidence type="ECO:0000256" key="9">
    <source>
        <dbReference type="SAM" id="MobiDB-lite"/>
    </source>
</evidence>
<dbReference type="InterPro" id="IPR038709">
    <property type="entry name" value="RpoN_core-bd_sf"/>
</dbReference>
<dbReference type="PRINTS" id="PR00045">
    <property type="entry name" value="SIGMA54FCT"/>
</dbReference>
<dbReference type="GO" id="GO:0006352">
    <property type="term" value="P:DNA-templated transcription initiation"/>
    <property type="evidence" value="ECO:0007669"/>
    <property type="project" value="InterPro"/>
</dbReference>
<keyword evidence="3" id="KW-0808">Transferase</keyword>
<feature type="domain" description="RNA polymerase sigma factor 54 DNA-binding" evidence="10">
    <location>
        <begin position="322"/>
        <end position="481"/>
    </location>
</feature>
<evidence type="ECO:0000256" key="8">
    <source>
        <dbReference type="ARBA" id="ARBA00023163"/>
    </source>
</evidence>
<evidence type="ECO:0000313" key="13">
    <source>
        <dbReference type="Proteomes" id="UP000076586"/>
    </source>
</evidence>
<dbReference type="PANTHER" id="PTHR32248">
    <property type="entry name" value="RNA POLYMERASE SIGMA-54 FACTOR"/>
    <property type="match status" value="1"/>
</dbReference>
<evidence type="ECO:0000256" key="1">
    <source>
        <dbReference type="ARBA" id="ARBA00008798"/>
    </source>
</evidence>
<dbReference type="EMBL" id="BDCR01000003">
    <property type="protein sequence ID" value="GAT63028.1"/>
    <property type="molecule type" value="Genomic_DNA"/>
</dbReference>
<keyword evidence="5" id="KW-0805">Transcription regulation</keyword>
<dbReference type="GO" id="GO:0016779">
    <property type="term" value="F:nucleotidyltransferase activity"/>
    <property type="evidence" value="ECO:0007669"/>
    <property type="project" value="UniProtKB-KW"/>
</dbReference>
<comment type="caution">
    <text evidence="12">The sequence shown here is derived from an EMBL/GenBank/DDBJ whole genome shotgun (WGS) entry which is preliminary data.</text>
</comment>